<keyword evidence="1" id="KW-0472">Membrane</keyword>
<protein>
    <recommendedName>
        <fullName evidence="4">Intracellular septation protein A</fullName>
    </recommendedName>
</protein>
<evidence type="ECO:0000313" key="3">
    <source>
        <dbReference type="Proteomes" id="UP000287171"/>
    </source>
</evidence>
<evidence type="ECO:0000313" key="2">
    <source>
        <dbReference type="EMBL" id="GCE25501.1"/>
    </source>
</evidence>
<evidence type="ECO:0000256" key="1">
    <source>
        <dbReference type="SAM" id="Phobius"/>
    </source>
</evidence>
<sequence>MSTNTLPLTQVIEKQHNGLSQKSMLLKMLPGMLINTGAPFLIYSLASSHMSTVNALLLASAVPLVMTTVELIRKRRVDMMGVLIVLGFVLTAATAYIFNSPRLLLLQSTVVSGLFGLIFLISLLFQKPLLFYVMRSLRCHNDAQLITNFNTDWEYPQVRTFYRVLTSFWGFLMVAHVALQVLLVMTLSVATVVALGSILNVAIIGGGAAFSLYYAYKNRSALQKIKQQHAQQLHN</sequence>
<dbReference type="OrthoDB" id="160350at2"/>
<feature type="transmembrane region" description="Helical" evidence="1">
    <location>
        <begin position="24"/>
        <end position="46"/>
    </location>
</feature>
<dbReference type="EMBL" id="BIFT01000001">
    <property type="protein sequence ID" value="GCE25501.1"/>
    <property type="molecule type" value="Genomic_DNA"/>
</dbReference>
<organism evidence="2 3">
    <name type="scientific">Dictyobacter alpinus</name>
    <dbReference type="NCBI Taxonomy" id="2014873"/>
    <lineage>
        <taxon>Bacteria</taxon>
        <taxon>Bacillati</taxon>
        <taxon>Chloroflexota</taxon>
        <taxon>Ktedonobacteria</taxon>
        <taxon>Ktedonobacterales</taxon>
        <taxon>Dictyobacteraceae</taxon>
        <taxon>Dictyobacter</taxon>
    </lineage>
</organism>
<evidence type="ECO:0008006" key="4">
    <source>
        <dbReference type="Google" id="ProtNLM"/>
    </source>
</evidence>
<dbReference type="Proteomes" id="UP000287171">
    <property type="component" value="Unassembled WGS sequence"/>
</dbReference>
<feature type="transmembrane region" description="Helical" evidence="1">
    <location>
        <begin position="52"/>
        <end position="72"/>
    </location>
</feature>
<dbReference type="NCBIfam" id="NF041646">
    <property type="entry name" value="VC0807_fam"/>
    <property type="match status" value="1"/>
</dbReference>
<feature type="transmembrane region" description="Helical" evidence="1">
    <location>
        <begin position="168"/>
        <end position="187"/>
    </location>
</feature>
<dbReference type="RefSeq" id="WP_126626077.1">
    <property type="nucleotide sequence ID" value="NZ_BIFT01000001.1"/>
</dbReference>
<gene>
    <name evidence="2" type="ORF">KDA_09850</name>
</gene>
<name>A0A402B2C2_9CHLR</name>
<feature type="transmembrane region" description="Helical" evidence="1">
    <location>
        <begin position="193"/>
        <end position="216"/>
    </location>
</feature>
<proteinExistence type="predicted"/>
<keyword evidence="1" id="KW-1133">Transmembrane helix</keyword>
<feature type="transmembrane region" description="Helical" evidence="1">
    <location>
        <begin position="79"/>
        <end position="98"/>
    </location>
</feature>
<accession>A0A402B2C2</accession>
<keyword evidence="1" id="KW-0812">Transmembrane</keyword>
<feature type="transmembrane region" description="Helical" evidence="1">
    <location>
        <begin position="104"/>
        <end position="125"/>
    </location>
</feature>
<reference evidence="3" key="1">
    <citation type="submission" date="2018-12" db="EMBL/GenBank/DDBJ databases">
        <title>Tengunoibacter tsumagoiensis gen. nov., sp. nov., Dictyobacter kobayashii sp. nov., D. alpinus sp. nov., and D. joshuensis sp. nov. and description of Dictyobacteraceae fam. nov. within the order Ktedonobacterales isolated from Tengu-no-mugimeshi.</title>
        <authorList>
            <person name="Wang C.M."/>
            <person name="Zheng Y."/>
            <person name="Sakai Y."/>
            <person name="Toyoda A."/>
            <person name="Minakuchi Y."/>
            <person name="Abe K."/>
            <person name="Yokota A."/>
            <person name="Yabe S."/>
        </authorList>
    </citation>
    <scope>NUCLEOTIDE SEQUENCE [LARGE SCALE GENOMIC DNA]</scope>
    <source>
        <strain evidence="3">Uno16</strain>
    </source>
</reference>
<dbReference type="AlphaFoldDB" id="A0A402B2C2"/>
<comment type="caution">
    <text evidence="2">The sequence shown here is derived from an EMBL/GenBank/DDBJ whole genome shotgun (WGS) entry which is preliminary data.</text>
</comment>
<keyword evidence="3" id="KW-1185">Reference proteome</keyword>